<dbReference type="InterPro" id="IPR011006">
    <property type="entry name" value="CheY-like_superfamily"/>
</dbReference>
<dbReference type="Gene3D" id="3.40.50.2300">
    <property type="match status" value="1"/>
</dbReference>
<dbReference type="SUPFAM" id="SSF52172">
    <property type="entry name" value="CheY-like"/>
    <property type="match status" value="1"/>
</dbReference>
<gene>
    <name evidence="6" type="ORF">SAMN05216581_0658</name>
</gene>
<dbReference type="PANTHER" id="PTHR45566:SF2">
    <property type="entry name" value="NARL SUBFAMILY"/>
    <property type="match status" value="1"/>
</dbReference>
<dbReference type="SMART" id="SM00448">
    <property type="entry name" value="REC"/>
    <property type="match status" value="1"/>
</dbReference>
<evidence type="ECO:0000259" key="5">
    <source>
        <dbReference type="PROSITE" id="PS50110"/>
    </source>
</evidence>
<feature type="domain" description="HTH luxR-type" evidence="4">
    <location>
        <begin position="139"/>
        <end position="204"/>
    </location>
</feature>
<dbReference type="Pfam" id="PF00196">
    <property type="entry name" value="GerE"/>
    <property type="match status" value="1"/>
</dbReference>
<evidence type="ECO:0000256" key="1">
    <source>
        <dbReference type="ARBA" id="ARBA00022553"/>
    </source>
</evidence>
<keyword evidence="2" id="KW-0238">DNA-binding</keyword>
<reference evidence="6 7" key="1">
    <citation type="submission" date="2016-10" db="EMBL/GenBank/DDBJ databases">
        <authorList>
            <person name="de Groot N.N."/>
        </authorList>
    </citation>
    <scope>NUCLEOTIDE SEQUENCE [LARGE SCALE GENOMIC DNA]</scope>
    <source>
        <strain evidence="6 7">LMG 2158</strain>
    </source>
</reference>
<organism evidence="6 7">
    <name type="scientific">Pseudomonas asplenii</name>
    <dbReference type="NCBI Taxonomy" id="53407"/>
    <lineage>
        <taxon>Bacteria</taxon>
        <taxon>Pseudomonadati</taxon>
        <taxon>Pseudomonadota</taxon>
        <taxon>Gammaproteobacteria</taxon>
        <taxon>Pseudomonadales</taxon>
        <taxon>Pseudomonadaceae</taxon>
        <taxon>Pseudomonas</taxon>
    </lineage>
</organism>
<dbReference type="InterPro" id="IPR000792">
    <property type="entry name" value="Tscrpt_reg_LuxR_C"/>
</dbReference>
<evidence type="ECO:0000313" key="7">
    <source>
        <dbReference type="Proteomes" id="UP000182272"/>
    </source>
</evidence>
<evidence type="ECO:0000259" key="4">
    <source>
        <dbReference type="PROSITE" id="PS50043"/>
    </source>
</evidence>
<evidence type="ECO:0000256" key="3">
    <source>
        <dbReference type="PROSITE-ProRule" id="PRU00169"/>
    </source>
</evidence>
<sequence>MSCRIIVADEHPLYREGMIGLLEYLIPEAQIKQAGNFEEVGILLECWQPVTLLFIEVRLPGLCSLESLAQLCRERGSTAIIVVSAIDDGMVIARVMDAGVNGFIGKNISAEEVRDAINDILDGQVVIKYEPAESPAFEGDDAVSKLTSRQREVWRLIAQGKTNKEIAAELEISPYTVRVHVSSLIRVLNVPNRAVAAARFAGRYTF</sequence>
<dbReference type="SUPFAM" id="SSF46894">
    <property type="entry name" value="C-terminal effector domain of the bipartite response regulators"/>
    <property type="match status" value="1"/>
</dbReference>
<evidence type="ECO:0000313" key="6">
    <source>
        <dbReference type="EMBL" id="SEH93732.1"/>
    </source>
</evidence>
<comment type="caution">
    <text evidence="3">Lacks conserved residue(s) required for the propagation of feature annotation.</text>
</comment>
<feature type="domain" description="Response regulatory" evidence="5">
    <location>
        <begin position="4"/>
        <end position="121"/>
    </location>
</feature>
<dbReference type="PROSITE" id="PS50043">
    <property type="entry name" value="HTH_LUXR_2"/>
    <property type="match status" value="1"/>
</dbReference>
<dbReference type="InterPro" id="IPR016032">
    <property type="entry name" value="Sig_transdc_resp-reg_C-effctor"/>
</dbReference>
<dbReference type="InterPro" id="IPR001789">
    <property type="entry name" value="Sig_transdc_resp-reg_receiver"/>
</dbReference>
<dbReference type="InterPro" id="IPR058245">
    <property type="entry name" value="NreC/VraR/RcsB-like_REC"/>
</dbReference>
<dbReference type="RefSeq" id="WP_026007891.1">
    <property type="nucleotide sequence ID" value="NZ_CP162519.1"/>
</dbReference>
<dbReference type="Proteomes" id="UP000182272">
    <property type="component" value="Chromosome I"/>
</dbReference>
<dbReference type="PROSITE" id="PS50110">
    <property type="entry name" value="RESPONSE_REGULATORY"/>
    <property type="match status" value="1"/>
</dbReference>
<dbReference type="OrthoDB" id="9796655at2"/>
<evidence type="ECO:0000256" key="2">
    <source>
        <dbReference type="ARBA" id="ARBA00023125"/>
    </source>
</evidence>
<dbReference type="PRINTS" id="PR00038">
    <property type="entry name" value="HTHLUXR"/>
</dbReference>
<protein>
    <submittedName>
        <fullName evidence="6">Two component transcriptional regulator, LuxR family</fullName>
    </submittedName>
</protein>
<dbReference type="CDD" id="cd17535">
    <property type="entry name" value="REC_NarL-like"/>
    <property type="match status" value="1"/>
</dbReference>
<proteinExistence type="predicted"/>
<keyword evidence="1" id="KW-0597">Phosphoprotein</keyword>
<dbReference type="CDD" id="cd06170">
    <property type="entry name" value="LuxR_C_like"/>
    <property type="match status" value="1"/>
</dbReference>
<dbReference type="EMBL" id="LT629972">
    <property type="protein sequence ID" value="SEH93732.1"/>
    <property type="molecule type" value="Genomic_DNA"/>
</dbReference>
<dbReference type="InterPro" id="IPR036388">
    <property type="entry name" value="WH-like_DNA-bd_sf"/>
</dbReference>
<dbReference type="Gene3D" id="1.10.10.10">
    <property type="entry name" value="Winged helix-like DNA-binding domain superfamily/Winged helix DNA-binding domain"/>
    <property type="match status" value="1"/>
</dbReference>
<dbReference type="InterPro" id="IPR051015">
    <property type="entry name" value="EvgA-like"/>
</dbReference>
<name>A0A1H6M4D7_9PSED</name>
<dbReference type="GO" id="GO:0003677">
    <property type="term" value="F:DNA binding"/>
    <property type="evidence" value="ECO:0007669"/>
    <property type="project" value="UniProtKB-KW"/>
</dbReference>
<dbReference type="Pfam" id="PF00072">
    <property type="entry name" value="Response_reg"/>
    <property type="match status" value="1"/>
</dbReference>
<dbReference type="AlphaFoldDB" id="A0A1H6M4D7"/>
<dbReference type="SMART" id="SM00421">
    <property type="entry name" value="HTH_LUXR"/>
    <property type="match status" value="1"/>
</dbReference>
<dbReference type="GO" id="GO:0000160">
    <property type="term" value="P:phosphorelay signal transduction system"/>
    <property type="evidence" value="ECO:0007669"/>
    <property type="project" value="InterPro"/>
</dbReference>
<dbReference type="PANTHER" id="PTHR45566">
    <property type="entry name" value="HTH-TYPE TRANSCRIPTIONAL REGULATOR YHJB-RELATED"/>
    <property type="match status" value="1"/>
</dbReference>
<dbReference type="GO" id="GO:0006355">
    <property type="term" value="P:regulation of DNA-templated transcription"/>
    <property type="evidence" value="ECO:0007669"/>
    <property type="project" value="InterPro"/>
</dbReference>
<accession>A0A1H6M4D7</accession>